<accession>A0A7W0CKV8</accession>
<keyword evidence="5" id="KW-0046">Antibiotic resistance</keyword>
<dbReference type="Pfam" id="PF00005">
    <property type="entry name" value="ABC_tran"/>
    <property type="match status" value="1"/>
</dbReference>
<dbReference type="EMBL" id="JACDUR010000004">
    <property type="protein sequence ID" value="MBA2893010.1"/>
    <property type="molecule type" value="Genomic_DNA"/>
</dbReference>
<comment type="caution">
    <text evidence="7">The sequence shown here is derived from an EMBL/GenBank/DDBJ whole genome shotgun (WGS) entry which is preliminary data.</text>
</comment>
<dbReference type="SMART" id="SM00382">
    <property type="entry name" value="AAA"/>
    <property type="match status" value="1"/>
</dbReference>
<dbReference type="GO" id="GO:0005886">
    <property type="term" value="C:plasma membrane"/>
    <property type="evidence" value="ECO:0007669"/>
    <property type="project" value="UniProtKB-SubCell"/>
</dbReference>
<dbReference type="AlphaFoldDB" id="A0A7W0CKV8"/>
<dbReference type="InterPro" id="IPR050763">
    <property type="entry name" value="ABC_transporter_ATP-binding"/>
</dbReference>
<dbReference type="PANTHER" id="PTHR42711:SF17">
    <property type="entry name" value="ABC TRANSPORTER ATP-BINDING PROTEIN"/>
    <property type="match status" value="1"/>
</dbReference>
<evidence type="ECO:0000256" key="2">
    <source>
        <dbReference type="ARBA" id="ARBA00022448"/>
    </source>
</evidence>
<dbReference type="CDD" id="cd03230">
    <property type="entry name" value="ABC_DR_subfamily_A"/>
    <property type="match status" value="1"/>
</dbReference>
<evidence type="ECO:0000313" key="7">
    <source>
        <dbReference type="EMBL" id="MBA2893010.1"/>
    </source>
</evidence>
<evidence type="ECO:0000259" key="6">
    <source>
        <dbReference type="PROSITE" id="PS50893"/>
    </source>
</evidence>
<protein>
    <submittedName>
        <fullName evidence="7">ABC-2 type transport system ATP-binding protein</fullName>
    </submittedName>
</protein>
<dbReference type="Proteomes" id="UP000530928">
    <property type="component" value="Unassembled WGS sequence"/>
</dbReference>
<dbReference type="PROSITE" id="PS50893">
    <property type="entry name" value="ABC_TRANSPORTER_2"/>
    <property type="match status" value="1"/>
</dbReference>
<dbReference type="Gene3D" id="3.40.50.300">
    <property type="entry name" value="P-loop containing nucleotide triphosphate hydrolases"/>
    <property type="match status" value="1"/>
</dbReference>
<dbReference type="PANTHER" id="PTHR42711">
    <property type="entry name" value="ABC TRANSPORTER ATP-BINDING PROTEIN"/>
    <property type="match status" value="1"/>
</dbReference>
<dbReference type="InterPro" id="IPR003593">
    <property type="entry name" value="AAA+_ATPase"/>
</dbReference>
<evidence type="ECO:0000256" key="1">
    <source>
        <dbReference type="ARBA" id="ARBA00004202"/>
    </source>
</evidence>
<proteinExistence type="predicted"/>
<gene>
    <name evidence="7" type="ORF">HNR30_004364</name>
</gene>
<evidence type="ECO:0000256" key="3">
    <source>
        <dbReference type="ARBA" id="ARBA00022741"/>
    </source>
</evidence>
<organism evidence="7 8">
    <name type="scientific">Nonomuraea soli</name>
    <dbReference type="NCBI Taxonomy" id="1032476"/>
    <lineage>
        <taxon>Bacteria</taxon>
        <taxon>Bacillati</taxon>
        <taxon>Actinomycetota</taxon>
        <taxon>Actinomycetes</taxon>
        <taxon>Streptosporangiales</taxon>
        <taxon>Streptosporangiaceae</taxon>
        <taxon>Nonomuraea</taxon>
    </lineage>
</organism>
<evidence type="ECO:0000313" key="8">
    <source>
        <dbReference type="Proteomes" id="UP000530928"/>
    </source>
</evidence>
<comment type="subcellular location">
    <subcellularLocation>
        <location evidence="1">Cell membrane</location>
        <topology evidence="1">Peripheral membrane protein</topology>
    </subcellularLocation>
</comment>
<dbReference type="RefSeq" id="WP_181611714.1">
    <property type="nucleotide sequence ID" value="NZ_BAABAM010000003.1"/>
</dbReference>
<dbReference type="InterPro" id="IPR027417">
    <property type="entry name" value="P-loop_NTPase"/>
</dbReference>
<dbReference type="GO" id="GO:0016887">
    <property type="term" value="F:ATP hydrolysis activity"/>
    <property type="evidence" value="ECO:0007669"/>
    <property type="project" value="InterPro"/>
</dbReference>
<feature type="domain" description="ABC transporter" evidence="6">
    <location>
        <begin position="4"/>
        <end position="229"/>
    </location>
</feature>
<evidence type="ECO:0000256" key="4">
    <source>
        <dbReference type="ARBA" id="ARBA00022840"/>
    </source>
</evidence>
<keyword evidence="3" id="KW-0547">Nucleotide-binding</keyword>
<dbReference type="InterPro" id="IPR003439">
    <property type="entry name" value="ABC_transporter-like_ATP-bd"/>
</dbReference>
<keyword evidence="4 7" id="KW-0067">ATP-binding</keyword>
<evidence type="ECO:0000256" key="5">
    <source>
        <dbReference type="ARBA" id="ARBA00023251"/>
    </source>
</evidence>
<dbReference type="GO" id="GO:0046677">
    <property type="term" value="P:response to antibiotic"/>
    <property type="evidence" value="ECO:0007669"/>
    <property type="project" value="UniProtKB-KW"/>
</dbReference>
<name>A0A7W0CKV8_9ACTN</name>
<dbReference type="PROSITE" id="PS00211">
    <property type="entry name" value="ABC_TRANSPORTER_1"/>
    <property type="match status" value="1"/>
</dbReference>
<keyword evidence="8" id="KW-1185">Reference proteome</keyword>
<keyword evidence="2" id="KW-0813">Transport</keyword>
<dbReference type="GO" id="GO:0005524">
    <property type="term" value="F:ATP binding"/>
    <property type="evidence" value="ECO:0007669"/>
    <property type="project" value="UniProtKB-KW"/>
</dbReference>
<dbReference type="SUPFAM" id="SSF52540">
    <property type="entry name" value="P-loop containing nucleoside triphosphate hydrolases"/>
    <property type="match status" value="1"/>
</dbReference>
<dbReference type="InterPro" id="IPR017871">
    <property type="entry name" value="ABC_transporter-like_CS"/>
</dbReference>
<sequence length="293" mass="32403">MTPVEVEGLRATYGDFVAVDGIDLRVHQGEMFALLGTNGAGKTTTLETLEGHRRAQEGQVRVMGLDPFAHRRRLAGTVATMLQDSGFAGELTAAETLRMWQRLHPGRQGPADPLAEVDLDHRRDVRVQQLSGGERRRLDLALAISTDPDLLFLDEPTTGLDPESRERTWRVLRDLLERGRSILLTTHYLEEAEALADRIAIMHRGRIAVSGTLAEVVGAHASRIRCELPAVPDKLPLFEGEAALDGRRLTIRTRCLQADLHRLLTWADAEGQTLKQLSATEASLAEIFKDVNS</sequence>
<reference evidence="7 8" key="1">
    <citation type="submission" date="2020-07" db="EMBL/GenBank/DDBJ databases">
        <title>Genomic Encyclopedia of Type Strains, Phase IV (KMG-IV): sequencing the most valuable type-strain genomes for metagenomic binning, comparative biology and taxonomic classification.</title>
        <authorList>
            <person name="Goeker M."/>
        </authorList>
    </citation>
    <scope>NUCLEOTIDE SEQUENCE [LARGE SCALE GENOMIC DNA]</scope>
    <source>
        <strain evidence="7 8">DSM 45533</strain>
    </source>
</reference>